<reference evidence="2" key="1">
    <citation type="journal article" date="2017" name="Nat. Ecol. Evol.">
        <title>Genome expansion and lineage-specific genetic innovations in the forest pathogenic fungi Armillaria.</title>
        <authorList>
            <person name="Sipos G."/>
            <person name="Prasanna A.N."/>
            <person name="Walter M.C."/>
            <person name="O'Connor E."/>
            <person name="Balint B."/>
            <person name="Krizsan K."/>
            <person name="Kiss B."/>
            <person name="Hess J."/>
            <person name="Varga T."/>
            <person name="Slot J."/>
            <person name="Riley R."/>
            <person name="Boka B."/>
            <person name="Rigling D."/>
            <person name="Barry K."/>
            <person name="Lee J."/>
            <person name="Mihaltcheva S."/>
            <person name="LaButti K."/>
            <person name="Lipzen A."/>
            <person name="Waldron R."/>
            <person name="Moloney N.M."/>
            <person name="Sperisen C."/>
            <person name="Kredics L."/>
            <person name="Vagvoelgyi C."/>
            <person name="Patrignani A."/>
            <person name="Fitzpatrick D."/>
            <person name="Nagy I."/>
            <person name="Doyle S."/>
            <person name="Anderson J.B."/>
            <person name="Grigoriev I.V."/>
            <person name="Gueldener U."/>
            <person name="Muensterkoetter M."/>
            <person name="Nagy L.G."/>
        </authorList>
    </citation>
    <scope>NUCLEOTIDE SEQUENCE [LARGE SCALE GENOMIC DNA]</scope>
    <source>
        <strain evidence="2">28-4</strain>
    </source>
</reference>
<sequence length="168" mass="19074">MSIVNTAHYRPQPSGTIFRNLLSQRRRWIWPPLIEQARRAGSAVQRNQPSPRQSFWVARPLPVTAWQTRKVGRVLLTVFTFLSDAFPTRAFHKIARAIFTQFHTGRPGRPFNTIVYTAGVDRLPTILTPTLTPSSVRSGLNINSFSCIAHLQSIFIFKTCQDIARSLS</sequence>
<dbReference type="Proteomes" id="UP000218334">
    <property type="component" value="Unassembled WGS sequence"/>
</dbReference>
<dbReference type="EMBL" id="KZ293483">
    <property type="protein sequence ID" value="PBK60679.1"/>
    <property type="molecule type" value="Genomic_DNA"/>
</dbReference>
<proteinExistence type="predicted"/>
<evidence type="ECO:0000313" key="1">
    <source>
        <dbReference type="EMBL" id="PBK60679.1"/>
    </source>
</evidence>
<dbReference type="AlphaFoldDB" id="A0A2H3APE3"/>
<accession>A0A2H3APE3</accession>
<evidence type="ECO:0000313" key="2">
    <source>
        <dbReference type="Proteomes" id="UP000218334"/>
    </source>
</evidence>
<protein>
    <submittedName>
        <fullName evidence="1">Uncharacterized protein</fullName>
    </submittedName>
</protein>
<organism evidence="1 2">
    <name type="scientific">Armillaria solidipes</name>
    <dbReference type="NCBI Taxonomy" id="1076256"/>
    <lineage>
        <taxon>Eukaryota</taxon>
        <taxon>Fungi</taxon>
        <taxon>Dikarya</taxon>
        <taxon>Basidiomycota</taxon>
        <taxon>Agaricomycotina</taxon>
        <taxon>Agaricomycetes</taxon>
        <taxon>Agaricomycetidae</taxon>
        <taxon>Agaricales</taxon>
        <taxon>Marasmiineae</taxon>
        <taxon>Physalacriaceae</taxon>
        <taxon>Armillaria</taxon>
    </lineage>
</organism>
<keyword evidence="2" id="KW-1185">Reference proteome</keyword>
<name>A0A2H3APE3_9AGAR</name>
<gene>
    <name evidence="1" type="ORF">ARMSODRAFT_685369</name>
</gene>